<keyword evidence="3" id="KW-1003">Cell membrane</keyword>
<keyword evidence="4 7" id="KW-0812">Transmembrane</keyword>
<evidence type="ECO:0000256" key="4">
    <source>
        <dbReference type="ARBA" id="ARBA00022692"/>
    </source>
</evidence>
<protein>
    <submittedName>
        <fullName evidence="9">Alpha-1,4-digalacturonate transport system permease protein</fullName>
    </submittedName>
</protein>
<dbReference type="EMBL" id="JACIDV010000007">
    <property type="protein sequence ID" value="MBB3946872.1"/>
    <property type="molecule type" value="Genomic_DNA"/>
</dbReference>
<comment type="subcellular location">
    <subcellularLocation>
        <location evidence="1 7">Cell membrane</location>
        <topology evidence="1 7">Multi-pass membrane protein</topology>
    </subcellularLocation>
</comment>
<dbReference type="CDD" id="cd06261">
    <property type="entry name" value="TM_PBP2"/>
    <property type="match status" value="1"/>
</dbReference>
<keyword evidence="6 7" id="KW-0472">Membrane</keyword>
<evidence type="ECO:0000256" key="5">
    <source>
        <dbReference type="ARBA" id="ARBA00022989"/>
    </source>
</evidence>
<evidence type="ECO:0000313" key="10">
    <source>
        <dbReference type="Proteomes" id="UP000565286"/>
    </source>
</evidence>
<dbReference type="Pfam" id="PF00528">
    <property type="entry name" value="BPD_transp_1"/>
    <property type="match status" value="1"/>
</dbReference>
<dbReference type="GO" id="GO:0055085">
    <property type="term" value="P:transmembrane transport"/>
    <property type="evidence" value="ECO:0007669"/>
    <property type="project" value="InterPro"/>
</dbReference>
<keyword evidence="5 7" id="KW-1133">Transmembrane helix</keyword>
<dbReference type="InterPro" id="IPR035906">
    <property type="entry name" value="MetI-like_sf"/>
</dbReference>
<feature type="transmembrane region" description="Helical" evidence="7">
    <location>
        <begin position="229"/>
        <end position="251"/>
    </location>
</feature>
<feature type="transmembrane region" description="Helical" evidence="7">
    <location>
        <begin position="290"/>
        <end position="310"/>
    </location>
</feature>
<evidence type="ECO:0000256" key="1">
    <source>
        <dbReference type="ARBA" id="ARBA00004651"/>
    </source>
</evidence>
<dbReference type="Proteomes" id="UP000565286">
    <property type="component" value="Unassembled WGS sequence"/>
</dbReference>
<evidence type="ECO:0000256" key="7">
    <source>
        <dbReference type="RuleBase" id="RU363032"/>
    </source>
</evidence>
<organism evidence="9 10">
    <name type="scientific">Rhizobium skierniewicense</name>
    <dbReference type="NCBI Taxonomy" id="984260"/>
    <lineage>
        <taxon>Bacteria</taxon>
        <taxon>Pseudomonadati</taxon>
        <taxon>Pseudomonadota</taxon>
        <taxon>Alphaproteobacteria</taxon>
        <taxon>Hyphomicrobiales</taxon>
        <taxon>Rhizobiaceae</taxon>
        <taxon>Rhizobium/Agrobacterium group</taxon>
        <taxon>Rhizobium</taxon>
    </lineage>
</organism>
<evidence type="ECO:0000259" key="8">
    <source>
        <dbReference type="PROSITE" id="PS50928"/>
    </source>
</evidence>
<dbReference type="InterPro" id="IPR000515">
    <property type="entry name" value="MetI-like"/>
</dbReference>
<keyword evidence="10" id="KW-1185">Reference proteome</keyword>
<comment type="similarity">
    <text evidence="7">Belongs to the binding-protein-dependent transport system permease family.</text>
</comment>
<dbReference type="GO" id="GO:0005886">
    <property type="term" value="C:plasma membrane"/>
    <property type="evidence" value="ECO:0007669"/>
    <property type="project" value="UniProtKB-SubCell"/>
</dbReference>
<feature type="transmembrane region" description="Helical" evidence="7">
    <location>
        <begin position="102"/>
        <end position="123"/>
    </location>
</feature>
<dbReference type="RefSeq" id="WP_252094089.1">
    <property type="nucleotide sequence ID" value="NZ_JACIDV010000007.1"/>
</dbReference>
<dbReference type="PANTHER" id="PTHR30193">
    <property type="entry name" value="ABC TRANSPORTER PERMEASE PROTEIN"/>
    <property type="match status" value="1"/>
</dbReference>
<feature type="transmembrane region" description="Helical" evidence="7">
    <location>
        <begin position="32"/>
        <end position="54"/>
    </location>
</feature>
<feature type="domain" description="ABC transmembrane type-1" evidence="8">
    <location>
        <begin position="98"/>
        <end position="311"/>
    </location>
</feature>
<dbReference type="SUPFAM" id="SSF161098">
    <property type="entry name" value="MetI-like"/>
    <property type="match status" value="1"/>
</dbReference>
<dbReference type="InterPro" id="IPR051393">
    <property type="entry name" value="ABC_transporter_permease"/>
</dbReference>
<dbReference type="PANTHER" id="PTHR30193:SF37">
    <property type="entry name" value="INNER MEMBRANE ABC TRANSPORTER PERMEASE PROTEIN YCJO"/>
    <property type="match status" value="1"/>
</dbReference>
<evidence type="ECO:0000256" key="2">
    <source>
        <dbReference type="ARBA" id="ARBA00022448"/>
    </source>
</evidence>
<reference evidence="9 10" key="1">
    <citation type="submission" date="2020-08" db="EMBL/GenBank/DDBJ databases">
        <title>Genomic Encyclopedia of Type Strains, Phase IV (KMG-IV): sequencing the most valuable type-strain genomes for metagenomic binning, comparative biology and taxonomic classification.</title>
        <authorList>
            <person name="Goeker M."/>
        </authorList>
    </citation>
    <scope>NUCLEOTIDE SEQUENCE [LARGE SCALE GENOMIC DNA]</scope>
    <source>
        <strain evidence="9 10">DSM 26438</strain>
    </source>
</reference>
<evidence type="ECO:0000256" key="6">
    <source>
        <dbReference type="ARBA" id="ARBA00023136"/>
    </source>
</evidence>
<sequence length="319" mass="34564">MTSTPSTIEAAPGAIPVSTGKAPGGTPWTTRLFPYMLLTPTVVLLAVFTLYPLVQGLWMSFFKRGIVVVERAQATWPKFVGIDNYVRLFNDPEFFSTLAKTVGFVLIAVPAVTVVSLGLAILLKNRFFGVGAARAVVFFPSMISLLITGVVWKWMFGLNSGLMNYLLSLVDVAPVPWLDNGTMAQVAVVIVWVWASAGFYMMILIAGLTTISEDLYEAARVDAASNWRIFTRITLPLLKPSISLVVILSSVEAFKVYELVVSLTGGGPGRSTVYLIQTIYETAFTKANQAGVAAAQSAVLFLILLVLTAIQLRVSKEKA</sequence>
<gene>
    <name evidence="9" type="ORF">GGQ73_002826</name>
</gene>
<keyword evidence="2 7" id="KW-0813">Transport</keyword>
<evidence type="ECO:0000313" key="9">
    <source>
        <dbReference type="EMBL" id="MBB3946872.1"/>
    </source>
</evidence>
<dbReference type="AlphaFoldDB" id="A0A7W6C6W9"/>
<dbReference type="Gene3D" id="1.10.3720.10">
    <property type="entry name" value="MetI-like"/>
    <property type="match status" value="1"/>
</dbReference>
<feature type="transmembrane region" description="Helical" evidence="7">
    <location>
        <begin position="186"/>
        <end position="208"/>
    </location>
</feature>
<dbReference type="PROSITE" id="PS50928">
    <property type="entry name" value="ABC_TM1"/>
    <property type="match status" value="1"/>
</dbReference>
<feature type="transmembrane region" description="Helical" evidence="7">
    <location>
        <begin position="135"/>
        <end position="155"/>
    </location>
</feature>
<name>A0A7W6C6W9_9HYPH</name>
<proteinExistence type="inferred from homology"/>
<accession>A0A7W6C6W9</accession>
<evidence type="ECO:0000256" key="3">
    <source>
        <dbReference type="ARBA" id="ARBA00022475"/>
    </source>
</evidence>
<comment type="caution">
    <text evidence="9">The sequence shown here is derived from an EMBL/GenBank/DDBJ whole genome shotgun (WGS) entry which is preliminary data.</text>
</comment>